<protein>
    <submittedName>
        <fullName evidence="1">Uncharacterized protein</fullName>
    </submittedName>
</protein>
<dbReference type="EMBL" id="CP010868">
    <property type="protein sequence ID" value="AJM91681.1"/>
    <property type="molecule type" value="Genomic_DNA"/>
</dbReference>
<dbReference type="STRING" id="1582439.NPIRD3C_0465"/>
<dbReference type="HOGENOM" id="CLU_3093928_0_0_2"/>
<accession>A0A0C5BTR5</accession>
<dbReference type="AlphaFoldDB" id="A0A0C5BTR5"/>
<keyword evidence="2" id="KW-1185">Reference proteome</keyword>
<gene>
    <name evidence="1" type="ORF">NPIRD3C_0465</name>
</gene>
<reference evidence="1 2" key="2">
    <citation type="journal article" date="2016" name="ISME J.">
        <title>Physiological and genomic characterization of two novel marine thaumarchaeal strains indicates niche differentiation.</title>
        <authorList>
            <person name="Bayer B."/>
            <person name="Vojvoda J."/>
            <person name="Offre P."/>
            <person name="Alves R.J."/>
            <person name="Elisabeth N.H."/>
            <person name="Garcia J.A."/>
            <person name="Volland J.M."/>
            <person name="Srivastava A."/>
            <person name="Schleper C."/>
            <person name="Herndl G.J."/>
        </authorList>
    </citation>
    <scope>NUCLEOTIDE SEQUENCE [LARGE SCALE GENOMIC DNA]</scope>
    <source>
        <strain evidence="1 2">D3C</strain>
    </source>
</reference>
<name>A0A0C5BTR5_9ARCH</name>
<reference evidence="1 2" key="3">
    <citation type="journal article" date="2019" name="Int. J. Syst. Evol. Microbiol.">
        <title>Nitrosopumilus adriaticus sp. nov. and Nitrosopumilus piranensis sp. nov., two ammonia-oxidizing archaea from the Adriatic Sea and members of the class Nitrososphaeria.</title>
        <authorList>
            <person name="Bayer B."/>
            <person name="Vojvoda J."/>
            <person name="Reinthaler T."/>
            <person name="Reyes C."/>
            <person name="Pinto M."/>
            <person name="Herndl G.J."/>
        </authorList>
    </citation>
    <scope>NUCLEOTIDE SEQUENCE [LARGE SCALE GENOMIC DNA]</scope>
    <source>
        <strain evidence="1 2">D3C</strain>
    </source>
</reference>
<dbReference type="KEGG" id="nid:NPIRD3C_0465"/>
<proteinExistence type="predicted"/>
<evidence type="ECO:0000313" key="1">
    <source>
        <dbReference type="EMBL" id="AJM91681.1"/>
    </source>
</evidence>
<organism evidence="1 2">
    <name type="scientific">Nitrosopumilus piranensis</name>
    <dbReference type="NCBI Taxonomy" id="1582439"/>
    <lineage>
        <taxon>Archaea</taxon>
        <taxon>Nitrososphaerota</taxon>
        <taxon>Nitrososphaeria</taxon>
        <taxon>Nitrosopumilales</taxon>
        <taxon>Nitrosopumilaceae</taxon>
        <taxon>Nitrosopumilus</taxon>
    </lineage>
</organism>
<sequence>MIIMQCSISECKSKAIQTVKISFRETRNLCKEHLKLFQNKDKEHMTFFTKASELK</sequence>
<evidence type="ECO:0000313" key="2">
    <source>
        <dbReference type="Proteomes" id="UP000032027"/>
    </source>
</evidence>
<reference evidence="2" key="1">
    <citation type="submission" date="2015-02" db="EMBL/GenBank/DDBJ databases">
        <title>Characterization of two novel Thaumarchaeota isolated from the Northern Adriatic Sea.</title>
        <authorList>
            <person name="Bayer B."/>
            <person name="Vojvoda J."/>
            <person name="Offre P."/>
            <person name="Srivastava A."/>
            <person name="Elisabeth N."/>
            <person name="Garcia J.A.L."/>
            <person name="Schleper C."/>
            <person name="Herndl G.J."/>
        </authorList>
    </citation>
    <scope>NUCLEOTIDE SEQUENCE [LARGE SCALE GENOMIC DNA]</scope>
    <source>
        <strain evidence="2">D3C</strain>
    </source>
</reference>
<dbReference type="Proteomes" id="UP000032027">
    <property type="component" value="Chromosome"/>
</dbReference>
<dbReference type="PATRIC" id="fig|1582439.9.peg.467"/>